<dbReference type="PANTHER" id="PTHR40084:SF1">
    <property type="entry name" value="PHOSPHOTRANSFERASE"/>
    <property type="match status" value="1"/>
</dbReference>
<keyword evidence="1" id="KW-0547">Nucleotide-binding</keyword>
<gene>
    <name evidence="1" type="ORF">US96_C0044G0016</name>
</gene>
<evidence type="ECO:0000313" key="2">
    <source>
        <dbReference type="Proteomes" id="UP000034181"/>
    </source>
</evidence>
<dbReference type="SUPFAM" id="SSF89550">
    <property type="entry name" value="PHP domain-like"/>
    <property type="match status" value="1"/>
</dbReference>
<dbReference type="GO" id="GO:0004386">
    <property type="term" value="F:helicase activity"/>
    <property type="evidence" value="ECO:0007669"/>
    <property type="project" value="UniProtKB-KW"/>
</dbReference>
<organism evidence="1 2">
    <name type="scientific">Candidatus Woesebacteria bacterium GW2011_GWB1_38_5b</name>
    <dbReference type="NCBI Taxonomy" id="1618569"/>
    <lineage>
        <taxon>Bacteria</taxon>
        <taxon>Candidatus Woeseibacteriota</taxon>
    </lineage>
</organism>
<evidence type="ECO:0000313" key="1">
    <source>
        <dbReference type="EMBL" id="KKQ74012.1"/>
    </source>
</evidence>
<dbReference type="Gene3D" id="3.20.20.140">
    <property type="entry name" value="Metal-dependent hydrolases"/>
    <property type="match status" value="1"/>
</dbReference>
<dbReference type="Proteomes" id="UP000034181">
    <property type="component" value="Unassembled WGS sequence"/>
</dbReference>
<dbReference type="PANTHER" id="PTHR40084">
    <property type="entry name" value="PHOSPHOHYDROLASE, PHP FAMILY"/>
    <property type="match status" value="1"/>
</dbReference>
<dbReference type="AlphaFoldDB" id="A0A0G0K5C7"/>
<comment type="caution">
    <text evidence="1">The sequence shown here is derived from an EMBL/GenBank/DDBJ whole genome shotgun (WGS) entry which is preliminary data.</text>
</comment>
<reference evidence="1 2" key="1">
    <citation type="journal article" date="2015" name="Nature">
        <title>rRNA introns, odd ribosomes, and small enigmatic genomes across a large radiation of phyla.</title>
        <authorList>
            <person name="Brown C.T."/>
            <person name="Hug L.A."/>
            <person name="Thomas B.C."/>
            <person name="Sharon I."/>
            <person name="Castelle C.J."/>
            <person name="Singh A."/>
            <person name="Wilkins M.J."/>
            <person name="Williams K.H."/>
            <person name="Banfield J.F."/>
        </authorList>
    </citation>
    <scope>NUCLEOTIDE SEQUENCE [LARGE SCALE GENOMIC DNA]</scope>
</reference>
<keyword evidence="1" id="KW-0347">Helicase</keyword>
<accession>A0A0G0K5C7</accession>
<keyword evidence="1" id="KW-0067">ATP-binding</keyword>
<sequence length="457" mass="50779">MEIISDLHLHSKYSRAVSRDMVLPIMTSYAKKKGINLLTTGDWTHPLWIREIKNQLEEVDQGIYSLKIEGGRSKIDENEPKFILSVEVSSIYSQGGKVRRIHSLLFVPSIDAAEKVNKELTKRGANLSSDGRPIVGLMPVNLLEIIMGIDKSSFLIPCHVWTPWFSLYGSMSGFDSIDECFGDFAKYIFAVETGLSSDPAMNWRIEELHNRSIVSFSDSHSPMKMGRESTVFVPKNGNSKFEIRNSKFSYDDIRLAIMQDPKAKFKIGYTIEFYPEEGKYHYTGHRNCKVVYSPEDTKKKGTTCPVCGRGLTVGVMERVEALASSPEEISKQNGKSGIAWITDPTKNHPPFAKLVPLSEIIAETLNVGSGAGKVKTLYDQLTQKIGSEAEILLKTPIDEIQKTGGVELSNGILKVRNGSIYISPGYDGEYGIVKISSDANALEDKESKKSEQASLGF</sequence>
<keyword evidence="1" id="KW-0378">Hydrolase</keyword>
<dbReference type="PATRIC" id="fig|1618569.3.peg.898"/>
<proteinExistence type="predicted"/>
<dbReference type="EMBL" id="LBUZ01000044">
    <property type="protein sequence ID" value="KKQ74012.1"/>
    <property type="molecule type" value="Genomic_DNA"/>
</dbReference>
<protein>
    <submittedName>
        <fullName evidence="1">UvrD/REP helicase family protein</fullName>
    </submittedName>
</protein>
<dbReference type="InterPro" id="IPR016195">
    <property type="entry name" value="Pol/histidinol_Pase-like"/>
</dbReference>
<name>A0A0G0K5C7_9BACT</name>
<dbReference type="CDD" id="cd19067">
    <property type="entry name" value="PfuEndoQ-like"/>
    <property type="match status" value="1"/>
</dbReference>